<feature type="region of interest" description="Disordered" evidence="1">
    <location>
        <begin position="34"/>
        <end position="81"/>
    </location>
</feature>
<proteinExistence type="predicted"/>
<accession>A0A3P6G711</accession>
<gene>
    <name evidence="2" type="ORF">BOLC6T37061H</name>
</gene>
<feature type="region of interest" description="Disordered" evidence="1">
    <location>
        <begin position="1"/>
        <end position="22"/>
    </location>
</feature>
<sequence>MTTAEPPHLPGSPGGGSGGKLLTEGKVSIVKKLDQSWRKESKEESSVVSEEVSGEASKLKSGDAKTDGREEEVSDEVSETWAQVPQGKFGCSQPSTPKQIGNEIQISASKYIVLSTNE</sequence>
<dbReference type="AlphaFoldDB" id="A0A3P6G711"/>
<organism evidence="2">
    <name type="scientific">Brassica oleracea</name>
    <name type="common">Wild cabbage</name>
    <dbReference type="NCBI Taxonomy" id="3712"/>
    <lineage>
        <taxon>Eukaryota</taxon>
        <taxon>Viridiplantae</taxon>
        <taxon>Streptophyta</taxon>
        <taxon>Embryophyta</taxon>
        <taxon>Tracheophyta</taxon>
        <taxon>Spermatophyta</taxon>
        <taxon>Magnoliopsida</taxon>
        <taxon>eudicotyledons</taxon>
        <taxon>Gunneridae</taxon>
        <taxon>Pentapetalae</taxon>
        <taxon>rosids</taxon>
        <taxon>malvids</taxon>
        <taxon>Brassicales</taxon>
        <taxon>Brassicaceae</taxon>
        <taxon>Brassiceae</taxon>
        <taxon>Brassica</taxon>
    </lineage>
</organism>
<reference evidence="2" key="1">
    <citation type="submission" date="2018-11" db="EMBL/GenBank/DDBJ databases">
        <authorList>
            <consortium name="Genoscope - CEA"/>
            <person name="William W."/>
        </authorList>
    </citation>
    <scope>NUCLEOTIDE SEQUENCE</scope>
</reference>
<protein>
    <submittedName>
        <fullName evidence="2">Uncharacterized protein</fullName>
    </submittedName>
</protein>
<dbReference type="EMBL" id="LR031880">
    <property type="protein sequence ID" value="VDD61608.1"/>
    <property type="molecule type" value="Genomic_DNA"/>
</dbReference>
<evidence type="ECO:0000313" key="2">
    <source>
        <dbReference type="EMBL" id="VDD61608.1"/>
    </source>
</evidence>
<feature type="compositionally biased region" description="Low complexity" evidence="1">
    <location>
        <begin position="46"/>
        <end position="56"/>
    </location>
</feature>
<feature type="compositionally biased region" description="Basic and acidic residues" evidence="1">
    <location>
        <begin position="34"/>
        <end position="45"/>
    </location>
</feature>
<feature type="compositionally biased region" description="Basic and acidic residues" evidence="1">
    <location>
        <begin position="57"/>
        <end position="68"/>
    </location>
</feature>
<name>A0A3P6G711_BRAOL</name>
<evidence type="ECO:0000256" key="1">
    <source>
        <dbReference type="SAM" id="MobiDB-lite"/>
    </source>
</evidence>
<feature type="compositionally biased region" description="Acidic residues" evidence="1">
    <location>
        <begin position="69"/>
        <end position="78"/>
    </location>
</feature>